<dbReference type="RefSeq" id="WP_131916380.1">
    <property type="nucleotide sequence ID" value="NZ_SMLG01000006.1"/>
</dbReference>
<dbReference type="Pfam" id="PF18480">
    <property type="entry name" value="DUF5615"/>
    <property type="match status" value="1"/>
</dbReference>
<proteinExistence type="predicted"/>
<gene>
    <name evidence="2" type="ORF">E0I26_10235</name>
</gene>
<evidence type="ECO:0000313" key="2">
    <source>
        <dbReference type="EMBL" id="TDE43989.1"/>
    </source>
</evidence>
<protein>
    <recommendedName>
        <fullName evidence="1">DUF5615 domain-containing protein</fullName>
    </recommendedName>
</protein>
<evidence type="ECO:0000313" key="3">
    <source>
        <dbReference type="Proteomes" id="UP000294814"/>
    </source>
</evidence>
<name>A0A4R5F7N2_9FLAO</name>
<evidence type="ECO:0000259" key="1">
    <source>
        <dbReference type="Pfam" id="PF18480"/>
    </source>
</evidence>
<dbReference type="OrthoDB" id="27473at2"/>
<accession>A0A4R5F7N2</accession>
<dbReference type="Proteomes" id="UP000294814">
    <property type="component" value="Unassembled WGS sequence"/>
</dbReference>
<dbReference type="EMBL" id="SMLG01000006">
    <property type="protein sequence ID" value="TDE43989.1"/>
    <property type="molecule type" value="Genomic_DNA"/>
</dbReference>
<organism evidence="2 3">
    <name type="scientific">Flavobacterium rhamnosiphilum</name>
    <dbReference type="NCBI Taxonomy" id="2541724"/>
    <lineage>
        <taxon>Bacteria</taxon>
        <taxon>Pseudomonadati</taxon>
        <taxon>Bacteroidota</taxon>
        <taxon>Flavobacteriia</taxon>
        <taxon>Flavobacteriales</taxon>
        <taxon>Flavobacteriaceae</taxon>
        <taxon>Flavobacterium</taxon>
    </lineage>
</organism>
<dbReference type="AlphaFoldDB" id="A0A4R5F7N2"/>
<dbReference type="InterPro" id="IPR041049">
    <property type="entry name" value="DUF5615"/>
</dbReference>
<comment type="caution">
    <text evidence="2">The sequence shown here is derived from an EMBL/GenBank/DDBJ whole genome shotgun (WGS) entry which is preliminary data.</text>
</comment>
<reference evidence="2 3" key="1">
    <citation type="submission" date="2019-03" db="EMBL/GenBank/DDBJ databases">
        <title>Novel species of Flavobacterium.</title>
        <authorList>
            <person name="Liu Q."/>
            <person name="Xin Y.-H."/>
        </authorList>
    </citation>
    <scope>NUCLEOTIDE SEQUENCE [LARGE SCALE GENOMIC DNA]</scope>
    <source>
        <strain evidence="2 3">LB3P52</strain>
    </source>
</reference>
<sequence length="113" mass="13059">MSLLFDQNISFRIISKIEANFPEAKQVRQLGIENYSDVEIWKFAKENKFTIVTFDADFFDLSNFKGHPPKIIWLRFGNTKTDFLADIINSRNSIIKDFIGSAAYSEIACLEIK</sequence>
<keyword evidence="3" id="KW-1185">Reference proteome</keyword>
<feature type="domain" description="DUF5615" evidence="1">
    <location>
        <begin position="1"/>
        <end position="103"/>
    </location>
</feature>